<keyword evidence="8" id="KW-1185">Reference proteome</keyword>
<reference evidence="7" key="2">
    <citation type="journal article" date="2023" name="PLoS ONE">
        <title>Philodulcilactobacillus myokoensis gen. nov., sp. nov., a fructophilic, acidophilic, and agar-phobic lactic acid bacterium isolated from fermented vegetable extracts.</title>
        <authorList>
            <person name="Kouya T."/>
            <person name="Ishiyama Y."/>
            <person name="Ohashi S."/>
            <person name="Kumakubo R."/>
            <person name="Yamazaki T."/>
            <person name="Otaki T."/>
        </authorList>
    </citation>
    <scope>NUCLEOTIDE SEQUENCE</scope>
    <source>
        <strain evidence="7">WR16-4</strain>
    </source>
</reference>
<organism evidence="7 8">
    <name type="scientific">Philodulcilactobacillus myokoensis</name>
    <dbReference type="NCBI Taxonomy" id="2929573"/>
    <lineage>
        <taxon>Bacteria</taxon>
        <taxon>Bacillati</taxon>
        <taxon>Bacillota</taxon>
        <taxon>Bacilli</taxon>
        <taxon>Lactobacillales</taxon>
        <taxon>Lactobacillaceae</taxon>
        <taxon>Philodulcilactobacillus</taxon>
    </lineage>
</organism>
<feature type="transmembrane region" description="Helical" evidence="5">
    <location>
        <begin position="226"/>
        <end position="244"/>
    </location>
</feature>
<reference evidence="7" key="1">
    <citation type="submission" date="2022-07" db="EMBL/GenBank/DDBJ databases">
        <authorList>
            <person name="Kouya T."/>
            <person name="Ishiyama Y."/>
        </authorList>
    </citation>
    <scope>NUCLEOTIDE SEQUENCE</scope>
    <source>
        <strain evidence="7">WR16-4</strain>
    </source>
</reference>
<feature type="domain" description="Amino acid permease/ SLC12A" evidence="6">
    <location>
        <begin position="13"/>
        <end position="437"/>
    </location>
</feature>
<dbReference type="AlphaFoldDB" id="A0A9W6B267"/>
<proteinExistence type="predicted"/>
<protein>
    <submittedName>
        <fullName evidence="7">Amino acid transporter</fullName>
    </submittedName>
</protein>
<dbReference type="Proteomes" id="UP001144204">
    <property type="component" value="Unassembled WGS sequence"/>
</dbReference>
<comment type="caution">
    <text evidence="7">The sequence shown here is derived from an EMBL/GenBank/DDBJ whole genome shotgun (WGS) entry which is preliminary data.</text>
</comment>
<dbReference type="EMBL" id="BRPL01000004">
    <property type="protein sequence ID" value="GLB47569.1"/>
    <property type="molecule type" value="Genomic_DNA"/>
</dbReference>
<dbReference type="PANTHER" id="PTHR42770:SF11">
    <property type="entry name" value="INNER MEMBRANE TRANSPORT PROTEIN YBAT"/>
    <property type="match status" value="1"/>
</dbReference>
<keyword evidence="4 5" id="KW-0472">Membrane</keyword>
<evidence type="ECO:0000313" key="7">
    <source>
        <dbReference type="EMBL" id="GLB47569.1"/>
    </source>
</evidence>
<gene>
    <name evidence="7" type="ORF">WR164_15480</name>
</gene>
<dbReference type="PANTHER" id="PTHR42770">
    <property type="entry name" value="AMINO ACID TRANSPORTER-RELATED"/>
    <property type="match status" value="1"/>
</dbReference>
<feature type="transmembrane region" description="Helical" evidence="5">
    <location>
        <begin position="391"/>
        <end position="410"/>
    </location>
</feature>
<evidence type="ECO:0000259" key="6">
    <source>
        <dbReference type="Pfam" id="PF00324"/>
    </source>
</evidence>
<comment type="subcellular location">
    <subcellularLocation>
        <location evidence="1">Membrane</location>
        <topology evidence="1">Multi-pass membrane protein</topology>
    </subcellularLocation>
</comment>
<feature type="transmembrane region" description="Helical" evidence="5">
    <location>
        <begin position="44"/>
        <end position="64"/>
    </location>
</feature>
<dbReference type="RefSeq" id="WP_286137105.1">
    <property type="nucleotide sequence ID" value="NZ_BRPL01000004.1"/>
</dbReference>
<evidence type="ECO:0000256" key="2">
    <source>
        <dbReference type="ARBA" id="ARBA00022692"/>
    </source>
</evidence>
<evidence type="ECO:0000256" key="3">
    <source>
        <dbReference type="ARBA" id="ARBA00022989"/>
    </source>
</evidence>
<feature type="transmembrane region" description="Helical" evidence="5">
    <location>
        <begin position="191"/>
        <end position="214"/>
    </location>
</feature>
<accession>A0A9W6B267</accession>
<feature type="transmembrane region" description="Helical" evidence="5">
    <location>
        <begin position="282"/>
        <end position="307"/>
    </location>
</feature>
<dbReference type="Pfam" id="PF00324">
    <property type="entry name" value="AA_permease"/>
    <property type="match status" value="1"/>
</dbReference>
<feature type="transmembrane region" description="Helical" evidence="5">
    <location>
        <begin position="115"/>
        <end position="138"/>
    </location>
</feature>
<dbReference type="InterPro" id="IPR050367">
    <property type="entry name" value="APC_superfamily"/>
</dbReference>
<evidence type="ECO:0000256" key="1">
    <source>
        <dbReference type="ARBA" id="ARBA00004141"/>
    </source>
</evidence>
<feature type="transmembrane region" description="Helical" evidence="5">
    <location>
        <begin position="360"/>
        <end position="379"/>
    </location>
</feature>
<dbReference type="GO" id="GO:0055085">
    <property type="term" value="P:transmembrane transport"/>
    <property type="evidence" value="ECO:0007669"/>
    <property type="project" value="InterPro"/>
</dbReference>
<feature type="transmembrane region" description="Helical" evidence="5">
    <location>
        <begin position="150"/>
        <end position="171"/>
    </location>
</feature>
<evidence type="ECO:0000313" key="8">
    <source>
        <dbReference type="Proteomes" id="UP001144204"/>
    </source>
</evidence>
<dbReference type="GO" id="GO:0016020">
    <property type="term" value="C:membrane"/>
    <property type="evidence" value="ECO:0007669"/>
    <property type="project" value="UniProtKB-SubCell"/>
</dbReference>
<evidence type="ECO:0000256" key="5">
    <source>
        <dbReference type="SAM" id="Phobius"/>
    </source>
</evidence>
<sequence length="447" mass="48332">MQKDNKKLSLIEVIAFGIAAVAPTGAMAFSTSASAKLAGINVPLSFLLGAVGMFCVALCFASMAKYVSDAGSVYAYNRKALGERAGFITGWILAFAYIFLIASMPGLTAHFLDVFLNYFGINLSINVMSFVIIALIWAISIFGIKVISKVAFFSEIIAVAILIVLACIIFTKGGSGGLSAKPFIPQHNISGIGQGMIYAVLSFAGFEGISAISVRTKNPKKAVPKSIIAAIILITIFFIGITFAEVSGFGIKNVAQFANSQTPLDFLAKTYIGNDMAIVIDFAILLSGLASFLGTLNACSYLFYGLAKQHYLPKMLGKFDFKLNAPKNAVNVSALLCALLYLLVGIPFGYETIYSTGSTLGVLGLIIVYMMVCYGNIFFYKNHQNLHFSIVNHLIVPVIGILVLFFPFLSNVYPIPPFPANLYPYMIILWVVVGFVISFKHDRKAKK</sequence>
<dbReference type="InterPro" id="IPR004841">
    <property type="entry name" value="AA-permease/SLC12A_dom"/>
</dbReference>
<keyword evidence="3 5" id="KW-1133">Transmembrane helix</keyword>
<feature type="transmembrane region" description="Helical" evidence="5">
    <location>
        <begin position="422"/>
        <end position="439"/>
    </location>
</feature>
<keyword evidence="2 5" id="KW-0812">Transmembrane</keyword>
<feature type="transmembrane region" description="Helical" evidence="5">
    <location>
        <begin position="85"/>
        <end position="103"/>
    </location>
</feature>
<name>A0A9W6B267_9LACO</name>
<evidence type="ECO:0000256" key="4">
    <source>
        <dbReference type="ARBA" id="ARBA00023136"/>
    </source>
</evidence>
<dbReference type="Gene3D" id="1.20.1740.10">
    <property type="entry name" value="Amino acid/polyamine transporter I"/>
    <property type="match status" value="1"/>
</dbReference>
<dbReference type="PIRSF" id="PIRSF006060">
    <property type="entry name" value="AA_transporter"/>
    <property type="match status" value="1"/>
</dbReference>
<feature type="transmembrane region" description="Helical" evidence="5">
    <location>
        <begin position="328"/>
        <end position="348"/>
    </location>
</feature>